<dbReference type="PANTHER" id="PTHR12100">
    <property type="entry name" value="SEC10"/>
    <property type="match status" value="1"/>
</dbReference>
<gene>
    <name evidence="3" type="ORF">CTheo_3906</name>
</gene>
<dbReference type="AlphaFoldDB" id="A0A5N5QLI9"/>
<keyword evidence="4" id="KW-1185">Reference proteome</keyword>
<reference evidence="3 4" key="1">
    <citation type="journal article" date="2019" name="Fungal Biol. Biotechnol.">
        <title>Draft genome sequence of fastidious pathogen Ceratobasidium theobromae, which causes vascular-streak dieback in Theobroma cacao.</title>
        <authorList>
            <person name="Ali S.S."/>
            <person name="Asman A."/>
            <person name="Shao J."/>
            <person name="Firmansyah A.P."/>
            <person name="Susilo A.W."/>
            <person name="Rosmana A."/>
            <person name="McMahon P."/>
            <person name="Junaid M."/>
            <person name="Guest D."/>
            <person name="Kheng T.Y."/>
            <person name="Meinhardt L.W."/>
            <person name="Bailey B.A."/>
        </authorList>
    </citation>
    <scope>NUCLEOTIDE SEQUENCE [LARGE SCALE GENOMIC DNA]</scope>
    <source>
        <strain evidence="3 4">CT2</strain>
    </source>
</reference>
<dbReference type="PROSITE" id="PS50181">
    <property type="entry name" value="FBOX"/>
    <property type="match status" value="1"/>
</dbReference>
<evidence type="ECO:0000313" key="3">
    <source>
        <dbReference type="EMBL" id="KAB5592642.1"/>
    </source>
</evidence>
<protein>
    <submittedName>
        <fullName evidence="3">F-box protein pof6</fullName>
    </submittedName>
</protein>
<dbReference type="InterPro" id="IPR009976">
    <property type="entry name" value="Sec10-like"/>
</dbReference>
<feature type="region of interest" description="Disordered" evidence="1">
    <location>
        <begin position="93"/>
        <end position="132"/>
    </location>
</feature>
<sequence>MDKWTTLEPVKLHGPNRQPRLPAVNRYTFIGPFPPEVHVQILGYLPIPSLPVCARVCRAFSRLVRDDRVWKRKYDALGVAHFDLDPAIDALENLSPEQRSTQSTKAAAPATTEEEDDFGDFASAPLSPPIANTQEPRLMVSEYGDFVVAGGSKPGTAFPTPPATSLYAQYLRIHRLLTPLLPALLASPHLVLPTLFPESISPMSRPLQAKILHLLARFLGPLVQPTLNWPNARRALMAALDRFDGALLGAFDTADGQSDEQGMRDCAAASWEAWVAMEDDRIGDEWEMGRTWAEKREIFYEHGKWDPAANITANHQLDFSPMDSFMSHVLDSVSIHGALATRVFPAASRVLPTFAERLANEVIGEYVTPLLSLARENSTALYLRAVAASFVQAWRLVDETRKASGTNDKVITQTQAEDIMMFEQHMDEYLDEEVEVSKVTFDQICKAWELKLEAQTTRSISSATVASPTTQARFLGSHNPAQVKRTVLTSFTNVLLLPVTIVPRVGEHIGSAAVTGFGMLNPQRWTGNSRAAAGDGSGAYRTPVGARDGDGGLLFEIEEEDEKVDKEDGFGEMHAAKEPEPWGDIPRKSEVSSAQSRPMSMATTTSQSRRSTVTSMTNRSSVISMSSGPGMSFDELDLLLSLDTALELIHADREALKRCETFKDYPAPFGHRVRETIEELFILMLQAMGERHIAPGFAKAAEQMRTYQPAEHMETTSVAPLLQFFELAHIGDTIQSIIQVYFDKELAPFIDKTDFLNAVVREKKRFENALDDAVAGGLNAGTEVLMNQVEHIIITRTGPRVYYPDPGVPLELGPTKGCQDAIACLEMHCKLLKGSTSKEVLEVFYQEVGIRLHAILQKHLKRQIISLEGGFQVIADLNAYHAFITSLKVASIQQDFANLKMLGHVYVVEDAVDLAQIVRDVTRYGGSFRPEDVYEFIQRRSDWKKIEKTVDKAMYNLSFKEDCVVC</sequence>
<evidence type="ECO:0000313" key="4">
    <source>
        <dbReference type="Proteomes" id="UP000383932"/>
    </source>
</evidence>
<dbReference type="SUPFAM" id="SSF81383">
    <property type="entry name" value="F-box domain"/>
    <property type="match status" value="1"/>
</dbReference>
<evidence type="ECO:0000256" key="1">
    <source>
        <dbReference type="SAM" id="MobiDB-lite"/>
    </source>
</evidence>
<proteinExistence type="predicted"/>
<organism evidence="3 4">
    <name type="scientific">Ceratobasidium theobromae</name>
    <dbReference type="NCBI Taxonomy" id="1582974"/>
    <lineage>
        <taxon>Eukaryota</taxon>
        <taxon>Fungi</taxon>
        <taxon>Dikarya</taxon>
        <taxon>Basidiomycota</taxon>
        <taxon>Agaricomycotina</taxon>
        <taxon>Agaricomycetes</taxon>
        <taxon>Cantharellales</taxon>
        <taxon>Ceratobasidiaceae</taxon>
        <taxon>Ceratobasidium</taxon>
    </lineage>
</organism>
<dbReference type="Gene3D" id="1.20.1280.50">
    <property type="match status" value="1"/>
</dbReference>
<dbReference type="OrthoDB" id="5554140at2759"/>
<feature type="domain" description="F-box" evidence="2">
    <location>
        <begin position="27"/>
        <end position="73"/>
    </location>
</feature>
<evidence type="ECO:0000259" key="2">
    <source>
        <dbReference type="PROSITE" id="PS50181"/>
    </source>
</evidence>
<dbReference type="GO" id="GO:0006887">
    <property type="term" value="P:exocytosis"/>
    <property type="evidence" value="ECO:0007669"/>
    <property type="project" value="TreeGrafter"/>
</dbReference>
<dbReference type="Proteomes" id="UP000383932">
    <property type="component" value="Unassembled WGS sequence"/>
</dbReference>
<dbReference type="InterPro" id="IPR036047">
    <property type="entry name" value="F-box-like_dom_sf"/>
</dbReference>
<feature type="compositionally biased region" description="Basic and acidic residues" evidence="1">
    <location>
        <begin position="575"/>
        <end position="590"/>
    </location>
</feature>
<dbReference type="PANTHER" id="PTHR12100:SF1">
    <property type="entry name" value="RECYCLIN-1"/>
    <property type="match status" value="1"/>
</dbReference>
<accession>A0A5N5QLI9</accession>
<dbReference type="InterPro" id="IPR048627">
    <property type="entry name" value="Sec10_HB"/>
</dbReference>
<dbReference type="Pfam" id="PF07393">
    <property type="entry name" value="Sec10_HB"/>
    <property type="match status" value="1"/>
</dbReference>
<feature type="region of interest" description="Disordered" evidence="1">
    <location>
        <begin position="575"/>
        <end position="623"/>
    </location>
</feature>
<name>A0A5N5QLI9_9AGAM</name>
<comment type="caution">
    <text evidence="3">The sequence shown here is derived from an EMBL/GenBank/DDBJ whole genome shotgun (WGS) entry which is preliminary data.</text>
</comment>
<dbReference type="GO" id="GO:0006893">
    <property type="term" value="P:Golgi to plasma membrane transport"/>
    <property type="evidence" value="ECO:0007669"/>
    <property type="project" value="TreeGrafter"/>
</dbReference>
<dbReference type="EMBL" id="SSOP01000058">
    <property type="protein sequence ID" value="KAB5592642.1"/>
    <property type="molecule type" value="Genomic_DNA"/>
</dbReference>
<dbReference type="InterPro" id="IPR001810">
    <property type="entry name" value="F-box_dom"/>
</dbReference>
<feature type="compositionally biased region" description="Low complexity" evidence="1">
    <location>
        <begin position="599"/>
        <end position="617"/>
    </location>
</feature>
<dbReference type="SMART" id="SM00256">
    <property type="entry name" value="FBOX"/>
    <property type="match status" value="1"/>
</dbReference>
<dbReference type="GO" id="GO:0000145">
    <property type="term" value="C:exocyst"/>
    <property type="evidence" value="ECO:0007669"/>
    <property type="project" value="TreeGrafter"/>
</dbReference>
<dbReference type="Pfam" id="PF12937">
    <property type="entry name" value="F-box-like"/>
    <property type="match status" value="1"/>
</dbReference>